<dbReference type="PANTHER" id="PTHR43675:SF8">
    <property type="entry name" value="ARSENITE METHYLTRANSFERASE"/>
    <property type="match status" value="1"/>
</dbReference>
<dbReference type="GO" id="GO:0005524">
    <property type="term" value="F:ATP binding"/>
    <property type="evidence" value="ECO:0007669"/>
    <property type="project" value="InterPro"/>
</dbReference>
<feature type="domain" description="AAA+ ATPase" evidence="9">
    <location>
        <begin position="32"/>
        <end position="185"/>
    </location>
</feature>
<protein>
    <recommendedName>
        <fullName evidence="5">Arsenite methyltransferase</fullName>
        <ecNumber evidence="4">2.1.1.137</ecNumber>
    </recommendedName>
</protein>
<evidence type="ECO:0000256" key="3">
    <source>
        <dbReference type="ARBA" id="ARBA00034487"/>
    </source>
</evidence>
<comment type="catalytic activity">
    <reaction evidence="7">
        <text>arsenic triglutathione + 2 [thioredoxin]-dithiol + 2 S-adenosyl-L-methionine + H2O = dimethylarsinous acid + 2 [thioredoxin]-disulfide + 3 glutathione + 2 S-adenosyl-L-homocysteine + 2 H(+)</text>
        <dbReference type="Rhea" id="RHEA:69464"/>
        <dbReference type="Rhea" id="RHEA-COMP:10698"/>
        <dbReference type="Rhea" id="RHEA-COMP:10700"/>
        <dbReference type="ChEBI" id="CHEBI:15377"/>
        <dbReference type="ChEBI" id="CHEBI:15378"/>
        <dbReference type="ChEBI" id="CHEBI:23808"/>
        <dbReference type="ChEBI" id="CHEBI:29950"/>
        <dbReference type="ChEBI" id="CHEBI:50058"/>
        <dbReference type="ChEBI" id="CHEBI:57856"/>
        <dbReference type="ChEBI" id="CHEBI:57925"/>
        <dbReference type="ChEBI" id="CHEBI:59789"/>
        <dbReference type="ChEBI" id="CHEBI:183640"/>
        <dbReference type="EC" id="2.1.1.137"/>
    </reaction>
</comment>
<dbReference type="InterPro" id="IPR029063">
    <property type="entry name" value="SAM-dependent_MTases_sf"/>
</dbReference>
<name>A0A842JDC8_9ACTN</name>
<proteinExistence type="inferred from homology"/>
<dbReference type="SUPFAM" id="SSF52540">
    <property type="entry name" value="P-loop containing nucleoside triphosphate hydrolases"/>
    <property type="match status" value="1"/>
</dbReference>
<dbReference type="InterPro" id="IPR027417">
    <property type="entry name" value="P-loop_NTPase"/>
</dbReference>
<comment type="catalytic activity">
    <reaction evidence="8">
        <text>arsenic triglutathione + 3 [thioredoxin]-dithiol + 3 S-adenosyl-L-methionine = trimethylarsine + 3 [thioredoxin]-disulfide + 3 glutathione + 3 S-adenosyl-L-homocysteine + 3 H(+)</text>
        <dbReference type="Rhea" id="RHEA:69432"/>
        <dbReference type="Rhea" id="RHEA-COMP:10698"/>
        <dbReference type="Rhea" id="RHEA-COMP:10700"/>
        <dbReference type="ChEBI" id="CHEBI:15378"/>
        <dbReference type="ChEBI" id="CHEBI:27130"/>
        <dbReference type="ChEBI" id="CHEBI:29950"/>
        <dbReference type="ChEBI" id="CHEBI:50058"/>
        <dbReference type="ChEBI" id="CHEBI:57856"/>
        <dbReference type="ChEBI" id="CHEBI:57925"/>
        <dbReference type="ChEBI" id="CHEBI:59789"/>
        <dbReference type="ChEBI" id="CHEBI:183640"/>
        <dbReference type="EC" id="2.1.1.137"/>
    </reaction>
</comment>
<dbReference type="PANTHER" id="PTHR43675">
    <property type="entry name" value="ARSENITE METHYLTRANSFERASE"/>
    <property type="match status" value="1"/>
</dbReference>
<dbReference type="GO" id="GO:0030791">
    <property type="term" value="F:arsenite methyltransferase activity"/>
    <property type="evidence" value="ECO:0007669"/>
    <property type="project" value="UniProtKB-EC"/>
</dbReference>
<dbReference type="SUPFAM" id="SSF53335">
    <property type="entry name" value="S-adenosyl-L-methionine-dependent methyltransferases"/>
    <property type="match status" value="1"/>
</dbReference>
<dbReference type="CDD" id="cd00009">
    <property type="entry name" value="AAA"/>
    <property type="match status" value="1"/>
</dbReference>
<dbReference type="SMART" id="SM00382">
    <property type="entry name" value="AAA"/>
    <property type="match status" value="1"/>
</dbReference>
<evidence type="ECO:0000313" key="11">
    <source>
        <dbReference type="Proteomes" id="UP000587396"/>
    </source>
</evidence>
<dbReference type="InterPro" id="IPR011704">
    <property type="entry name" value="ATPase_dyneun-rel_AAA"/>
</dbReference>
<reference evidence="10 11" key="1">
    <citation type="submission" date="2020-08" db="EMBL/GenBank/DDBJ databases">
        <authorList>
            <person name="Liu C."/>
            <person name="Sun Q."/>
        </authorList>
    </citation>
    <scope>NUCLEOTIDE SEQUENCE [LARGE SCALE GENOMIC DNA]</scope>
    <source>
        <strain evidence="10 11">N22</strain>
    </source>
</reference>
<dbReference type="InterPro" id="IPR026669">
    <property type="entry name" value="Arsenite_MeTrfase-like"/>
</dbReference>
<dbReference type="RefSeq" id="WP_185905479.1">
    <property type="nucleotide sequence ID" value="NZ_JACMSE010000007.1"/>
</dbReference>
<dbReference type="Pfam" id="PF13847">
    <property type="entry name" value="Methyltransf_31"/>
    <property type="match status" value="1"/>
</dbReference>
<gene>
    <name evidence="10" type="ORF">H7313_10080</name>
</gene>
<comment type="caution">
    <text evidence="10">The sequence shown here is derived from an EMBL/GenBank/DDBJ whole genome shotgun (WGS) entry which is preliminary data.</text>
</comment>
<dbReference type="GO" id="GO:0016887">
    <property type="term" value="F:ATP hydrolysis activity"/>
    <property type="evidence" value="ECO:0007669"/>
    <property type="project" value="InterPro"/>
</dbReference>
<dbReference type="EC" id="2.1.1.137" evidence="4"/>
<dbReference type="InterPro" id="IPR025714">
    <property type="entry name" value="Methyltranfer_dom"/>
</dbReference>
<keyword evidence="1 10" id="KW-0808">Transferase</keyword>
<comment type="catalytic activity">
    <reaction evidence="6">
        <text>arsenic triglutathione + [thioredoxin]-dithiol + S-adenosyl-L-methionine + 2 H2O = methylarsonous acid + [thioredoxin]-disulfide + 3 glutathione + S-adenosyl-L-homocysteine + H(+)</text>
        <dbReference type="Rhea" id="RHEA:69460"/>
        <dbReference type="Rhea" id="RHEA-COMP:10698"/>
        <dbReference type="Rhea" id="RHEA-COMP:10700"/>
        <dbReference type="ChEBI" id="CHEBI:15377"/>
        <dbReference type="ChEBI" id="CHEBI:15378"/>
        <dbReference type="ChEBI" id="CHEBI:17826"/>
        <dbReference type="ChEBI" id="CHEBI:29950"/>
        <dbReference type="ChEBI" id="CHEBI:50058"/>
        <dbReference type="ChEBI" id="CHEBI:57856"/>
        <dbReference type="ChEBI" id="CHEBI:57925"/>
        <dbReference type="ChEBI" id="CHEBI:59789"/>
        <dbReference type="ChEBI" id="CHEBI:183640"/>
        <dbReference type="EC" id="2.1.1.137"/>
    </reaction>
</comment>
<evidence type="ECO:0000313" key="10">
    <source>
        <dbReference type="EMBL" id="MBC2889687.1"/>
    </source>
</evidence>
<sequence>MNIASAKQQIKDTVEAYLKRDDAGMPLISSAHQRPLFLLGAPGIGKTAIMEQVARELGIGLVSYSMTHHTRQSALGLPRIEHRSFEGFEYEASEYTMSEIVAALYDYMASTGLRDGILFLDEINCVSETLYPSMLQFLQFKTFGKHKVPDGWVVVCAGNPPEYNRSVHEFDIVTLDRMREIDVEPDYAAWKDYASSTGLHPAVTTFLEAKRDCFYKVESKPGGGKSFVTARGWEDLARIIALYEDMGKPVNRELVAQFLRDDEVADQFAVYYALFEKYRSDYQVDAILAGEASDAVKKRAHEAAFDERVALIGLVLDVLARDCAGALEKEDVAVELRDVLRDAKPELLEGAAVEAVLGPRVADREDALARKVASGTASNSLVRRERLVAGKLRDFATQCAREGTEAGEAAFRTIEQAYRAEVGAIQPAADAASSKMDRAFDFVDECFGNREMLVFMAELATRQPTTRFVARYGNDRYYAHNQELQVDSARMGLVERAGMLEDLNENIKLADSRTVDAGGVAGISLGAGARAAERDEDAFADALKRHYGGRQFEDGFTSVCKMLLPAAELRGKKVLDLCCRRGKGVYKLSAMAGNDGSVLGIDWNPTYLEEARGGMERAWRKSGLARNNMEFRAAYPEDLISCGIGSNTLDAVYVNNVMTLLYDQALVLKELGRVLKPGGLLVMETVFADRERDEDVVERARSLGNSVQAARTRQENYAWLADAGFGEPSIEEEYEVGPRRGSKADSLVEAVEGDEDVSYRAVSLYVRKK</sequence>
<organism evidence="10 11">
    <name type="scientific">Gordonibacter massiliensis</name>
    <name type="common">ex Traore et al. 2017</name>
    <dbReference type="NCBI Taxonomy" id="1841863"/>
    <lineage>
        <taxon>Bacteria</taxon>
        <taxon>Bacillati</taxon>
        <taxon>Actinomycetota</taxon>
        <taxon>Coriobacteriia</taxon>
        <taxon>Eggerthellales</taxon>
        <taxon>Eggerthellaceae</taxon>
        <taxon>Gordonibacter</taxon>
    </lineage>
</organism>
<accession>A0A842JDC8</accession>
<evidence type="ECO:0000256" key="5">
    <source>
        <dbReference type="ARBA" id="ARBA00034545"/>
    </source>
</evidence>
<dbReference type="InterPro" id="IPR003593">
    <property type="entry name" value="AAA+_ATPase"/>
</dbReference>
<evidence type="ECO:0000256" key="4">
    <source>
        <dbReference type="ARBA" id="ARBA00034521"/>
    </source>
</evidence>
<evidence type="ECO:0000256" key="1">
    <source>
        <dbReference type="ARBA" id="ARBA00022679"/>
    </source>
</evidence>
<evidence type="ECO:0000256" key="8">
    <source>
        <dbReference type="ARBA" id="ARBA00048428"/>
    </source>
</evidence>
<evidence type="ECO:0000256" key="2">
    <source>
        <dbReference type="ARBA" id="ARBA00022691"/>
    </source>
</evidence>
<dbReference type="EMBL" id="JACMSE010000007">
    <property type="protein sequence ID" value="MBC2889687.1"/>
    <property type="molecule type" value="Genomic_DNA"/>
</dbReference>
<comment type="similarity">
    <text evidence="3">Belongs to the methyltransferase superfamily. Arsenite methyltransferase family.</text>
</comment>
<evidence type="ECO:0000259" key="9">
    <source>
        <dbReference type="SMART" id="SM00382"/>
    </source>
</evidence>
<keyword evidence="10" id="KW-0489">Methyltransferase</keyword>
<dbReference type="Gene3D" id="3.40.50.150">
    <property type="entry name" value="Vaccinia Virus protein VP39"/>
    <property type="match status" value="1"/>
</dbReference>
<dbReference type="Pfam" id="PF07728">
    <property type="entry name" value="AAA_5"/>
    <property type="match status" value="1"/>
</dbReference>
<dbReference type="AlphaFoldDB" id="A0A842JDC8"/>
<keyword evidence="2" id="KW-0949">S-adenosyl-L-methionine</keyword>
<dbReference type="Proteomes" id="UP000587396">
    <property type="component" value="Unassembled WGS sequence"/>
</dbReference>
<dbReference type="CDD" id="cd02440">
    <property type="entry name" value="AdoMet_MTases"/>
    <property type="match status" value="1"/>
</dbReference>
<evidence type="ECO:0000256" key="6">
    <source>
        <dbReference type="ARBA" id="ARBA00047941"/>
    </source>
</evidence>
<evidence type="ECO:0000256" key="7">
    <source>
        <dbReference type="ARBA" id="ARBA00047943"/>
    </source>
</evidence>
<dbReference type="GO" id="GO:0032259">
    <property type="term" value="P:methylation"/>
    <property type="evidence" value="ECO:0007669"/>
    <property type="project" value="UniProtKB-KW"/>
</dbReference>
<keyword evidence="11" id="KW-1185">Reference proteome</keyword>
<dbReference type="Gene3D" id="3.40.50.300">
    <property type="entry name" value="P-loop containing nucleotide triphosphate hydrolases"/>
    <property type="match status" value="1"/>
</dbReference>